<name>A0AAU7NKL7_PEDPE</name>
<feature type="transmembrane region" description="Helical" evidence="1">
    <location>
        <begin position="226"/>
        <end position="249"/>
    </location>
</feature>
<dbReference type="EMBL" id="CP157400">
    <property type="protein sequence ID" value="XBS08148.1"/>
    <property type="molecule type" value="Genomic_DNA"/>
</dbReference>
<proteinExistence type="predicted"/>
<keyword evidence="1" id="KW-0812">Transmembrane</keyword>
<keyword evidence="1" id="KW-0472">Membrane</keyword>
<feature type="transmembrane region" description="Helical" evidence="1">
    <location>
        <begin position="371"/>
        <end position="389"/>
    </location>
</feature>
<organism evidence="2">
    <name type="scientific">Pediococcus pentosaceus CGMCC 7049</name>
    <dbReference type="NCBI Taxonomy" id="1460385"/>
    <lineage>
        <taxon>Bacteria</taxon>
        <taxon>Bacillati</taxon>
        <taxon>Bacillota</taxon>
        <taxon>Bacilli</taxon>
        <taxon>Lactobacillales</taxon>
        <taxon>Lactobacillaceae</taxon>
        <taxon>Pediococcus</taxon>
    </lineage>
</organism>
<accession>A0AAU7NKL7</accession>
<feature type="transmembrane region" description="Helical" evidence="1">
    <location>
        <begin position="157"/>
        <end position="173"/>
    </location>
</feature>
<gene>
    <name evidence="2" type="ORF">BB06_08000</name>
</gene>
<feature type="transmembrane region" description="Helical" evidence="1">
    <location>
        <begin position="193"/>
        <end position="214"/>
    </location>
</feature>
<feature type="transmembrane region" description="Helical" evidence="1">
    <location>
        <begin position="76"/>
        <end position="95"/>
    </location>
</feature>
<dbReference type="RefSeq" id="WP_002832971.1">
    <property type="nucleotide sequence ID" value="NZ_CP157400.1"/>
</dbReference>
<feature type="transmembrane region" description="Helical" evidence="1">
    <location>
        <begin position="306"/>
        <end position="326"/>
    </location>
</feature>
<sequence length="576" mass="64215">MKFKERTMKNPNVGTFLVILITGLLLTMPQILNKSIILGADAIFHFNRLYDIAMQFDSGNFSYFTSNYGFQQTARIVNAVYGPGLAYILGFILFICRSWLKFQVISSLLLFLISGYTMNYLSTSVGLSRKVANMNSMLFMSSFWVMGWTVSQMFMPWGIAVAPLIVAVGIKFIKSDKFTIVELSISVSLMIQIHMLSAVISVFILFLFFIIGIINVKDKLTLCVKVIAAAGLTLLLTFNVWGSILEIYIGNKLYPPFAANLAMKTMNLSVGNADFNHIGIIVSVLFAFEIAITIMNWSILSLTTKAVTGIGTVMLVLSSNIMPWMVIGRKIPMLNSFLQFPSRLEGFAFVLLLVGLGLCIEEVNEPSFKKYTKLFLMIATLFSVVQSYYNVQSKSEGWNGHQPIANRTNVIVKNNASESEIRNAFRSNDLSKGIELAEKPTTDYVPINVNNTDNGKSQSAYETYAALFINSKQGVKKEVKNGKLIVSWYANHKGESKKIPITVYKNTILLMNGSKLLKGNITLGTMNMPTIKATQSGKNVLTVSYKSSFINGWIMILTGLLWFSITAFKLVMGRKR</sequence>
<evidence type="ECO:0000313" key="2">
    <source>
        <dbReference type="EMBL" id="XBS08148.1"/>
    </source>
</evidence>
<feature type="transmembrane region" description="Helical" evidence="1">
    <location>
        <begin position="346"/>
        <end position="364"/>
    </location>
</feature>
<feature type="transmembrane region" description="Helical" evidence="1">
    <location>
        <begin position="102"/>
        <end position="121"/>
    </location>
</feature>
<reference evidence="2" key="1">
    <citation type="submission" date="2014-02" db="EMBL/GenBank/DDBJ databases">
        <authorList>
            <person name="Zhao D."/>
            <person name="Dong X."/>
            <person name="Li Y."/>
            <person name="Lv L."/>
            <person name="Zhao D."/>
            <person name="Gao Y."/>
            <person name="Wang Y."/>
            <person name="Li Y."/>
        </authorList>
    </citation>
    <scope>NUCLEOTIDE SEQUENCE</scope>
    <source>
        <strain evidence="2">CGMCC 7049</strain>
    </source>
</reference>
<feature type="transmembrane region" description="Helical" evidence="1">
    <location>
        <begin position="12"/>
        <end position="32"/>
    </location>
</feature>
<protein>
    <submittedName>
        <fullName evidence="2">MFS transporter</fullName>
    </submittedName>
</protein>
<reference evidence="2" key="2">
    <citation type="submission" date="2024-05" db="EMBL/GenBank/DDBJ databases">
        <authorList>
            <person name="Chen H."/>
        </authorList>
    </citation>
    <scope>NUCLEOTIDE SEQUENCE</scope>
    <source>
        <strain evidence="2">CGMCC 7049</strain>
    </source>
</reference>
<feature type="transmembrane region" description="Helical" evidence="1">
    <location>
        <begin position="275"/>
        <end position="294"/>
    </location>
</feature>
<keyword evidence="1" id="KW-1133">Transmembrane helix</keyword>
<dbReference type="AlphaFoldDB" id="A0AAU7NKL7"/>
<evidence type="ECO:0000256" key="1">
    <source>
        <dbReference type="SAM" id="Phobius"/>
    </source>
</evidence>
<feature type="transmembrane region" description="Helical" evidence="1">
    <location>
        <begin position="550"/>
        <end position="571"/>
    </location>
</feature>